<dbReference type="GO" id="GO:0030655">
    <property type="term" value="P:beta-lactam antibiotic catabolic process"/>
    <property type="evidence" value="ECO:0007669"/>
    <property type="project" value="InterPro"/>
</dbReference>
<dbReference type="GO" id="GO:0008800">
    <property type="term" value="F:beta-lactamase activity"/>
    <property type="evidence" value="ECO:0007669"/>
    <property type="project" value="InterPro"/>
</dbReference>
<dbReference type="AlphaFoldDB" id="A0A0E3GQJ0"/>
<dbReference type="PANTHER" id="PTHR35333">
    <property type="entry name" value="BETA-LACTAMASE"/>
    <property type="match status" value="1"/>
</dbReference>
<dbReference type="Pfam" id="PF13354">
    <property type="entry name" value="Beta-lactamase2"/>
    <property type="match status" value="1"/>
</dbReference>
<dbReference type="GO" id="GO:0046677">
    <property type="term" value="P:response to antibiotic"/>
    <property type="evidence" value="ECO:0007669"/>
    <property type="project" value="InterPro"/>
</dbReference>
<dbReference type="SUPFAM" id="SSF56601">
    <property type="entry name" value="beta-lactamase/transpeptidase-like"/>
    <property type="match status" value="1"/>
</dbReference>
<name>A0A0E3GQJ0_CLOSL</name>
<dbReference type="Gene3D" id="3.40.710.10">
    <property type="entry name" value="DD-peptidase/beta-lactamase superfamily"/>
    <property type="match status" value="1"/>
</dbReference>
<dbReference type="EMBL" id="CP009933">
    <property type="protein sequence ID" value="AKA68656.1"/>
    <property type="molecule type" value="Genomic_DNA"/>
</dbReference>
<feature type="domain" description="Beta-lactamase class A catalytic" evidence="1">
    <location>
        <begin position="19"/>
        <end position="231"/>
    </location>
</feature>
<dbReference type="InterPro" id="IPR012338">
    <property type="entry name" value="Beta-lactam/transpept-like"/>
</dbReference>
<gene>
    <name evidence="2" type="ORF">CSCA_1531</name>
</gene>
<dbReference type="STRING" id="1548.CSCA_1531"/>
<dbReference type="InterPro" id="IPR045155">
    <property type="entry name" value="Beta-lactam_cat"/>
</dbReference>
<dbReference type="PANTHER" id="PTHR35333:SF3">
    <property type="entry name" value="BETA-LACTAMASE-TYPE TRANSPEPTIDASE FOLD CONTAINING PROTEIN"/>
    <property type="match status" value="1"/>
</dbReference>
<dbReference type="RefSeq" id="WP_029160075.1">
    <property type="nucleotide sequence ID" value="NZ_CP009933.1"/>
</dbReference>
<evidence type="ECO:0000259" key="1">
    <source>
        <dbReference type="Pfam" id="PF13354"/>
    </source>
</evidence>
<dbReference type="Proteomes" id="UP000033115">
    <property type="component" value="Chromosome"/>
</dbReference>
<accession>A0A0E3GQJ0</accession>
<evidence type="ECO:0000313" key="3">
    <source>
        <dbReference type="Proteomes" id="UP000033115"/>
    </source>
</evidence>
<evidence type="ECO:0000313" key="2">
    <source>
        <dbReference type="EMBL" id="AKA68656.1"/>
    </source>
</evidence>
<sequence>MLEELLKNSLKNSESKYSLAVKNLKSKEICYMNVHEVVPSASIIKLFIMAEAFNENKMGKLNLHDMIKIDNDKKVPFSIVSLLNSVEQYSIKDLITLMIIQSDNTAANVLIDFLGIDNINNFIKKTGFKNTILGRKMMDFEGDKGGKDNYTSAYDIFLFLEKLYNNNLVGEKEDKFMIDILSHQLDFSMMRMDMLDDLKIAHKTGDLNCLKHDVGIVYSEKVGDYIFVMFTYEAKSDGYARKLICKTSKQIYDYFQNDN</sequence>
<dbReference type="InterPro" id="IPR000871">
    <property type="entry name" value="Beta-lactam_class-A"/>
</dbReference>
<reference evidence="2 3" key="1">
    <citation type="journal article" date="2015" name="J. Biotechnol.">
        <title>Complete genome sequence of a malodorant-producing acetogen, Clostridium scatologenes ATCC 25775(T).</title>
        <authorList>
            <person name="Zhu Z."/>
            <person name="Guo T."/>
            <person name="Zheng H."/>
            <person name="Song T."/>
            <person name="Ouyang P."/>
            <person name="Xie J."/>
        </authorList>
    </citation>
    <scope>NUCLEOTIDE SEQUENCE [LARGE SCALE GENOMIC DNA]</scope>
    <source>
        <strain evidence="2 3">ATCC 25775</strain>
    </source>
</reference>
<keyword evidence="3" id="KW-1185">Reference proteome</keyword>
<proteinExistence type="predicted"/>
<dbReference type="HOGENOM" id="CLU_031960_9_2_9"/>
<protein>
    <submittedName>
        <fullName evidence="2">Beta-lactamase</fullName>
    </submittedName>
</protein>
<dbReference type="KEGG" id="csq:CSCA_1531"/>
<organism evidence="2 3">
    <name type="scientific">Clostridium scatologenes</name>
    <dbReference type="NCBI Taxonomy" id="1548"/>
    <lineage>
        <taxon>Bacteria</taxon>
        <taxon>Bacillati</taxon>
        <taxon>Bacillota</taxon>
        <taxon>Clostridia</taxon>
        <taxon>Eubacteriales</taxon>
        <taxon>Clostridiaceae</taxon>
        <taxon>Clostridium</taxon>
    </lineage>
</organism>